<dbReference type="InterPro" id="IPR049207">
    <property type="entry name" value="DUF4246_N"/>
</dbReference>
<dbReference type="Pfam" id="PF14033">
    <property type="entry name" value="DUF4246"/>
    <property type="match status" value="1"/>
</dbReference>
<sequence>MAHLRTSLPGFGQPLKTNLPVVDSQGERRRFPHAISDTCNSVGISVRERRMLEFINQITDKPEWDRKVFDDGIVRKWRGEACVWSAELREKYLSEAMFDYCIQELRDKAFHYQQTQMVSVWDSDRAIVKSDTAVTTALADSLRQYVRALEDVPEQSKDWHPGSDQKVLDLLHPSLFPVIYGKSRALPYGTVPLEDCARFSGGGEIVDPELHGTRETLGTLPEWGSFQWLPSNISFDHDGQPKIVSYINNLHPKVHKPLYATLEQFVAVAIPLWNECLAWSEPRLRIEYSGLGDEALTAPDGVTFTPAEDDVDSDTEIRPYTWEEAKEIQFEREDNYWEWCQANRTIIPTEPAPFCSRQQWKERAEHRPVDLQKQFATSGLQVIFKLANIHLTPEKPQYDGGSWHIEGAMNEHIVATALYYYDEHNITPSHLAFRQSLDSDEMMNNVGQYEYHATEVFFGINNDGPAIQNLGRVLTRPDRLLAFPNTLQHQVQPFQLADPTQPGHRKILAMFLVDPYIPILSTANVPPQRKDWWAAEVRKVPPFSRLPREIFDMTMQYVADFPLSWEDAVQARQDLMDERGALIEQLNDDMEEDTFFFCEH</sequence>
<reference evidence="4" key="1">
    <citation type="journal article" date="2017" name="Genome Biol.">
        <title>Comparative genomics reveals high biological diversity and specific adaptations in the industrially and medically important fungal genus Aspergillus.</title>
        <authorList>
            <person name="de Vries R.P."/>
            <person name="Riley R."/>
            <person name="Wiebenga A."/>
            <person name="Aguilar-Osorio G."/>
            <person name="Amillis S."/>
            <person name="Uchima C.A."/>
            <person name="Anderluh G."/>
            <person name="Asadollahi M."/>
            <person name="Askin M."/>
            <person name="Barry K."/>
            <person name="Battaglia E."/>
            <person name="Bayram O."/>
            <person name="Benocci T."/>
            <person name="Braus-Stromeyer S.A."/>
            <person name="Caldana C."/>
            <person name="Canovas D."/>
            <person name="Cerqueira G.C."/>
            <person name="Chen F."/>
            <person name="Chen W."/>
            <person name="Choi C."/>
            <person name="Clum A."/>
            <person name="Dos Santos R.A."/>
            <person name="Damasio A.R."/>
            <person name="Diallinas G."/>
            <person name="Emri T."/>
            <person name="Fekete E."/>
            <person name="Flipphi M."/>
            <person name="Freyberg S."/>
            <person name="Gallo A."/>
            <person name="Gournas C."/>
            <person name="Habgood R."/>
            <person name="Hainaut M."/>
            <person name="Harispe M.L."/>
            <person name="Henrissat B."/>
            <person name="Hilden K.S."/>
            <person name="Hope R."/>
            <person name="Hossain A."/>
            <person name="Karabika E."/>
            <person name="Karaffa L."/>
            <person name="Karanyi Z."/>
            <person name="Krasevec N."/>
            <person name="Kuo A."/>
            <person name="Kusch H."/>
            <person name="LaButti K."/>
            <person name="Lagendijk E.L."/>
            <person name="Lapidus A."/>
            <person name="Levasseur A."/>
            <person name="Lindquist E."/>
            <person name="Lipzen A."/>
            <person name="Logrieco A.F."/>
            <person name="MacCabe A."/>
            <person name="Maekelae M.R."/>
            <person name="Malavazi I."/>
            <person name="Melin P."/>
            <person name="Meyer V."/>
            <person name="Mielnichuk N."/>
            <person name="Miskei M."/>
            <person name="Molnar A.P."/>
            <person name="Mule G."/>
            <person name="Ngan C.Y."/>
            <person name="Orejas M."/>
            <person name="Orosz E."/>
            <person name="Ouedraogo J.P."/>
            <person name="Overkamp K.M."/>
            <person name="Park H.-S."/>
            <person name="Perrone G."/>
            <person name="Piumi F."/>
            <person name="Punt P.J."/>
            <person name="Ram A.F."/>
            <person name="Ramon A."/>
            <person name="Rauscher S."/>
            <person name="Record E."/>
            <person name="Riano-Pachon D.M."/>
            <person name="Robert V."/>
            <person name="Roehrig J."/>
            <person name="Ruller R."/>
            <person name="Salamov A."/>
            <person name="Salih N.S."/>
            <person name="Samson R.A."/>
            <person name="Sandor E."/>
            <person name="Sanguinetti M."/>
            <person name="Schuetze T."/>
            <person name="Sepcic K."/>
            <person name="Shelest E."/>
            <person name="Sherlock G."/>
            <person name="Sophianopoulou V."/>
            <person name="Squina F.M."/>
            <person name="Sun H."/>
            <person name="Susca A."/>
            <person name="Todd R.B."/>
            <person name="Tsang A."/>
            <person name="Unkles S.E."/>
            <person name="van de Wiele N."/>
            <person name="van Rossen-Uffink D."/>
            <person name="Oliveira J.V."/>
            <person name="Vesth T.C."/>
            <person name="Visser J."/>
            <person name="Yu J.-H."/>
            <person name="Zhou M."/>
            <person name="Andersen M.R."/>
            <person name="Archer D.B."/>
            <person name="Baker S.E."/>
            <person name="Benoit I."/>
            <person name="Brakhage A.A."/>
            <person name="Braus G.H."/>
            <person name="Fischer R."/>
            <person name="Frisvad J.C."/>
            <person name="Goldman G.H."/>
            <person name="Houbraken J."/>
            <person name="Oakley B."/>
            <person name="Pocsi I."/>
            <person name="Scazzocchio C."/>
            <person name="Seiboth B."/>
            <person name="vanKuyk P.A."/>
            <person name="Wortman J."/>
            <person name="Dyer P.S."/>
            <person name="Grigoriev I.V."/>
        </authorList>
    </citation>
    <scope>NUCLEOTIDE SEQUENCE [LARGE SCALE GENOMIC DNA]</scope>
    <source>
        <strain evidence="4">ITEM 5010</strain>
    </source>
</reference>
<dbReference type="Proteomes" id="UP000188318">
    <property type="component" value="Unassembled WGS sequence"/>
</dbReference>
<dbReference type="AlphaFoldDB" id="A0A1R3R7S0"/>
<dbReference type="EMBL" id="KV907517">
    <property type="protein sequence ID" value="OOF90519.1"/>
    <property type="molecule type" value="Genomic_DNA"/>
</dbReference>
<dbReference type="Pfam" id="PF21666">
    <property type="entry name" value="DUF4246_N"/>
    <property type="match status" value="1"/>
</dbReference>
<evidence type="ECO:0000259" key="1">
    <source>
        <dbReference type="Pfam" id="PF14033"/>
    </source>
</evidence>
<organism evidence="3 4">
    <name type="scientific">Aspergillus carbonarius (strain ITEM 5010)</name>
    <dbReference type="NCBI Taxonomy" id="602072"/>
    <lineage>
        <taxon>Eukaryota</taxon>
        <taxon>Fungi</taxon>
        <taxon>Dikarya</taxon>
        <taxon>Ascomycota</taxon>
        <taxon>Pezizomycotina</taxon>
        <taxon>Eurotiomycetes</taxon>
        <taxon>Eurotiomycetidae</taxon>
        <taxon>Eurotiales</taxon>
        <taxon>Aspergillaceae</taxon>
        <taxon>Aspergillus</taxon>
        <taxon>Aspergillus subgen. Circumdati</taxon>
    </lineage>
</organism>
<dbReference type="InterPro" id="IPR049192">
    <property type="entry name" value="DUF4246_C"/>
</dbReference>
<feature type="domain" description="DUF4246" evidence="1">
    <location>
        <begin position="95"/>
        <end position="535"/>
    </location>
</feature>
<dbReference type="OrthoDB" id="415532at2759"/>
<gene>
    <name evidence="3" type="ORF">ASPCADRAFT_211934</name>
</gene>
<proteinExistence type="predicted"/>
<dbReference type="OMA" id="WHIEGAM"/>
<dbReference type="PANTHER" id="PTHR33119">
    <property type="entry name" value="IFI3P"/>
    <property type="match status" value="1"/>
</dbReference>
<name>A0A1R3R7S0_ASPC5</name>
<dbReference type="PANTHER" id="PTHR33119:SF1">
    <property type="entry name" value="FE2OG DIOXYGENASE DOMAIN-CONTAINING PROTEIN"/>
    <property type="match status" value="1"/>
</dbReference>
<dbReference type="InterPro" id="IPR025340">
    <property type="entry name" value="DUF4246"/>
</dbReference>
<evidence type="ECO:0000313" key="3">
    <source>
        <dbReference type="EMBL" id="OOF90519.1"/>
    </source>
</evidence>
<protein>
    <submittedName>
        <fullName evidence="3">Uncharacterized protein</fullName>
    </submittedName>
</protein>
<keyword evidence="4" id="KW-1185">Reference proteome</keyword>
<dbReference type="STRING" id="602072.A0A1R3R7S0"/>
<evidence type="ECO:0000259" key="2">
    <source>
        <dbReference type="Pfam" id="PF21666"/>
    </source>
</evidence>
<evidence type="ECO:0000313" key="4">
    <source>
        <dbReference type="Proteomes" id="UP000188318"/>
    </source>
</evidence>
<dbReference type="VEuPathDB" id="FungiDB:ASPCADRAFT_211934"/>
<accession>A0A1R3R7S0</accession>
<feature type="domain" description="DUF4246" evidence="2">
    <location>
        <begin position="8"/>
        <end position="80"/>
    </location>
</feature>